<evidence type="ECO:0000313" key="1">
    <source>
        <dbReference type="EMBL" id="UYA92906.1"/>
    </source>
</evidence>
<keyword evidence="1" id="KW-0614">Plasmid</keyword>
<organism evidence="1">
    <name type="scientific">Raoultella planticola</name>
    <name type="common">Klebsiella planticola</name>
    <dbReference type="NCBI Taxonomy" id="575"/>
    <lineage>
        <taxon>Bacteria</taxon>
        <taxon>Pseudomonadati</taxon>
        <taxon>Pseudomonadota</taxon>
        <taxon>Gammaproteobacteria</taxon>
        <taxon>Enterobacterales</taxon>
        <taxon>Enterobacteriaceae</taxon>
        <taxon>Klebsiella/Raoultella group</taxon>
        <taxon>Raoultella</taxon>
    </lineage>
</organism>
<geneLocation type="plasmid" evidence="1">
    <name>pRP_Surv085-KPC2</name>
</geneLocation>
<protein>
    <submittedName>
        <fullName evidence="1">ATP-dependent RecD-like DNA helicase</fullName>
    </submittedName>
</protein>
<keyword evidence="1" id="KW-0378">Hydrolase</keyword>
<dbReference type="EMBL" id="CP104937">
    <property type="protein sequence ID" value="UYA92906.1"/>
    <property type="molecule type" value="Genomic_DNA"/>
</dbReference>
<dbReference type="InterPro" id="IPR027417">
    <property type="entry name" value="P-loop_NTPase"/>
</dbReference>
<keyword evidence="1" id="KW-0347">Helicase</keyword>
<dbReference type="SUPFAM" id="SSF52540">
    <property type="entry name" value="P-loop containing nucleoside triphosphate hydrolases"/>
    <property type="match status" value="1"/>
</dbReference>
<dbReference type="RefSeq" id="WP_263423947.1">
    <property type="nucleotide sequence ID" value="NZ_CP104937.1"/>
</dbReference>
<proteinExistence type="predicted"/>
<accession>A0A9Q9P159</accession>
<dbReference type="AlphaFoldDB" id="A0A9Q9P159"/>
<dbReference type="Gene3D" id="3.40.50.300">
    <property type="entry name" value="P-loop containing nucleotide triphosphate hydrolases"/>
    <property type="match status" value="1"/>
</dbReference>
<keyword evidence="1" id="KW-0067">ATP-binding</keyword>
<gene>
    <name evidence="1" type="ORF">KKU17_p00055</name>
</gene>
<name>A0A9Q9P159_RAOPL</name>
<dbReference type="GO" id="GO:0004386">
    <property type="term" value="F:helicase activity"/>
    <property type="evidence" value="ECO:0007669"/>
    <property type="project" value="UniProtKB-KW"/>
</dbReference>
<keyword evidence="1" id="KW-0547">Nucleotide-binding</keyword>
<dbReference type="CDD" id="cd18809">
    <property type="entry name" value="SF1_C_RecD"/>
    <property type="match status" value="1"/>
</dbReference>
<reference evidence="1" key="1">
    <citation type="submission" date="2022-09" db="EMBL/GenBank/DDBJ databases">
        <title>Emergence of IncN[pMLST15] plasmids harboring a novel non-Tn4401-elements driving KPC-2 carbapenem-resistance.</title>
        <authorList>
            <person name="Yao Y."/>
            <person name="Falgenhauer L."/>
            <person name="Falgenhauer J."/>
            <person name="Imirzalioglu C."/>
            <person name="Chakraborty T."/>
        </authorList>
    </citation>
    <scope>NUCLEOTIDE SEQUENCE</scope>
    <source>
        <strain evidence="1">Survcare085</strain>
        <plasmid evidence="1">pRP_Surv085-KPC2</plasmid>
    </source>
</reference>
<sequence>MTVESSSGEQIAFSPRTHTKLSVYQAVSAELAPGDKVMVTRNDKTLDVANGDRFTVKSVEGEKLTLEDKKGRTVELDKKQASYLSYAYATTVHKSKGLPVIACCQLDTKSLTTSKDVFYVGISRARHEVEIFTDDKKSLASSVSRDSPKTTAAEN</sequence>